<dbReference type="InterPro" id="IPR002591">
    <property type="entry name" value="Phosphodiest/P_Trfase"/>
</dbReference>
<evidence type="ECO:0000256" key="2">
    <source>
        <dbReference type="ARBA" id="ARBA00022723"/>
    </source>
</evidence>
<sequence length="621" mass="68687">MRAHVALAGLLAILAGLWQLTPTAGISVAGEISQTVGGSSGSAVANPKVRLAVLLVFDQLRGDFLERWEPLWGPDGFRRLQQEGAWFIHCHYPYGVTTTGPGHASILTGTCPDRHGIVNNNWYEDGEEVYCATSSRYRLVPAVPKDSKGNEAETPSPAAKPRVPQAGTPDRLLAETVADVLRSAHPAAKIFGLSLKDRSAILPVGRRPDGAYWFTQRFVTSTYYAERLPEWVEAFERHQVVQRWFGQSWERYRKDIDYTRWSGPDDQEGEGIGARVTAAKDPARGWSQGRTFPHPLHPPQRRAPGREYYEALANSPFGNELLAEFAKACITAEKLGSDDIPDLLVISFSSNDLVGHTWGPDSQEVLDITLRSDRIVADLLQFLDAQVGRGKYLLALTADHGICPLPEVSRQRQIYAQRVEVRRLLEQTQEHLNRVYALKTEEGSALGRRASWFEAVSLPWLYLNPRVVAAVGKSREEVAQETARFLNEQAEVYRAWTRKELVQGFPATETVGRRMARSFHPHRCGDVVIVLKPYCLPRSSNPATPSTGTTHGAPFSYDTHVPLLVYGPGIAGGVRHEATTPQAIAAIFAHYLGLRPPQQAEFPVPKTLAAKPGGSAPRHSR</sequence>
<dbReference type="GO" id="GO:0046872">
    <property type="term" value="F:metal ion binding"/>
    <property type="evidence" value="ECO:0007669"/>
    <property type="project" value="UniProtKB-KW"/>
</dbReference>
<dbReference type="InterPro" id="IPR017850">
    <property type="entry name" value="Alkaline_phosphatase_core_sf"/>
</dbReference>
<evidence type="ECO:0000313" key="5">
    <source>
        <dbReference type="EMBL" id="MBA2225016.1"/>
    </source>
</evidence>
<evidence type="ECO:0000313" key="6">
    <source>
        <dbReference type="Proteomes" id="UP000542342"/>
    </source>
</evidence>
<dbReference type="RefSeq" id="WP_194536421.1">
    <property type="nucleotide sequence ID" value="NZ_JACEFB010000001.1"/>
</dbReference>
<dbReference type="AlphaFoldDB" id="A0A7V8VBS7"/>
<comment type="caution">
    <text evidence="5">The sequence shown here is derived from an EMBL/GenBank/DDBJ whole genome shotgun (WGS) entry which is preliminary data.</text>
</comment>
<dbReference type="InterPro" id="IPR026263">
    <property type="entry name" value="Alkaline_phosphatase_prok"/>
</dbReference>
<dbReference type="PANTHER" id="PTHR10151:SF120">
    <property type="entry name" value="BIS(5'-ADENOSYL)-TRIPHOSPHATASE"/>
    <property type="match status" value="1"/>
</dbReference>
<keyword evidence="3" id="KW-0732">Signal</keyword>
<dbReference type="Proteomes" id="UP000542342">
    <property type="component" value="Unassembled WGS sequence"/>
</dbReference>
<dbReference type="Gene3D" id="3.40.720.10">
    <property type="entry name" value="Alkaline Phosphatase, subunit A"/>
    <property type="match status" value="1"/>
</dbReference>
<dbReference type="PANTHER" id="PTHR10151">
    <property type="entry name" value="ECTONUCLEOTIDE PYROPHOSPHATASE/PHOSPHODIESTERASE"/>
    <property type="match status" value="1"/>
</dbReference>
<dbReference type="Pfam" id="PF01663">
    <property type="entry name" value="Phosphodiest"/>
    <property type="match status" value="1"/>
</dbReference>
<accession>A0A7V8VBS7</accession>
<evidence type="ECO:0000256" key="1">
    <source>
        <dbReference type="ARBA" id="ARBA00022553"/>
    </source>
</evidence>
<dbReference type="CDD" id="cd16016">
    <property type="entry name" value="AP-SPAP"/>
    <property type="match status" value="1"/>
</dbReference>
<feature type="region of interest" description="Disordered" evidence="4">
    <location>
        <begin position="143"/>
        <end position="166"/>
    </location>
</feature>
<keyword evidence="6" id="KW-1185">Reference proteome</keyword>
<evidence type="ECO:0000256" key="3">
    <source>
        <dbReference type="ARBA" id="ARBA00022729"/>
    </source>
</evidence>
<proteinExistence type="predicted"/>
<keyword evidence="2" id="KW-0479">Metal-binding</keyword>
<gene>
    <name evidence="5" type="ORF">H0921_02450</name>
</gene>
<reference evidence="5 6" key="1">
    <citation type="submission" date="2020-07" db="EMBL/GenBank/DDBJ databases">
        <title>Thermogemmata thermophila gen. nov., sp. nov., a novel moderate thermophilic planctomycete from a Kamchatka hot spring.</title>
        <authorList>
            <person name="Elcheninov A.G."/>
            <person name="Podosokorskaya O.A."/>
            <person name="Kovaleva O.L."/>
            <person name="Novikov A."/>
            <person name="Bonch-Osmolovskaya E.A."/>
            <person name="Toshchakov S.V."/>
            <person name="Kublanov I.V."/>
        </authorList>
    </citation>
    <scope>NUCLEOTIDE SEQUENCE [LARGE SCALE GENOMIC DNA]</scope>
    <source>
        <strain evidence="5 6">2918</strain>
    </source>
</reference>
<keyword evidence="1" id="KW-0597">Phosphoprotein</keyword>
<feature type="region of interest" description="Disordered" evidence="4">
    <location>
        <begin position="278"/>
        <end position="300"/>
    </location>
</feature>
<name>A0A7V8VBS7_9BACT</name>
<dbReference type="Gene3D" id="3.30.1360.150">
    <property type="match status" value="1"/>
</dbReference>
<dbReference type="GO" id="GO:0004035">
    <property type="term" value="F:alkaline phosphatase activity"/>
    <property type="evidence" value="ECO:0007669"/>
    <property type="project" value="InterPro"/>
</dbReference>
<organism evidence="5 6">
    <name type="scientific">Thermogemmata fonticola</name>
    <dbReference type="NCBI Taxonomy" id="2755323"/>
    <lineage>
        <taxon>Bacteria</taxon>
        <taxon>Pseudomonadati</taxon>
        <taxon>Planctomycetota</taxon>
        <taxon>Planctomycetia</taxon>
        <taxon>Gemmatales</taxon>
        <taxon>Gemmataceae</taxon>
        <taxon>Thermogemmata</taxon>
    </lineage>
</organism>
<protein>
    <submittedName>
        <fullName evidence="5">Alkaline phosphatase family protein</fullName>
    </submittedName>
</protein>
<dbReference type="EMBL" id="JACEFB010000001">
    <property type="protein sequence ID" value="MBA2225016.1"/>
    <property type="molecule type" value="Genomic_DNA"/>
</dbReference>
<evidence type="ECO:0000256" key="4">
    <source>
        <dbReference type="SAM" id="MobiDB-lite"/>
    </source>
</evidence>
<dbReference type="SUPFAM" id="SSF53649">
    <property type="entry name" value="Alkaline phosphatase-like"/>
    <property type="match status" value="1"/>
</dbReference>